<evidence type="ECO:0000313" key="2">
    <source>
        <dbReference type="Proteomes" id="UP001642464"/>
    </source>
</evidence>
<dbReference type="Proteomes" id="UP001642464">
    <property type="component" value="Unassembled WGS sequence"/>
</dbReference>
<name>A0ABP0Q195_9DINO</name>
<comment type="caution">
    <text evidence="1">The sequence shown here is derived from an EMBL/GenBank/DDBJ whole genome shotgun (WGS) entry which is preliminary data.</text>
</comment>
<reference evidence="1 2" key="1">
    <citation type="submission" date="2024-02" db="EMBL/GenBank/DDBJ databases">
        <authorList>
            <person name="Chen Y."/>
            <person name="Shah S."/>
            <person name="Dougan E. K."/>
            <person name="Thang M."/>
            <person name="Chan C."/>
        </authorList>
    </citation>
    <scope>NUCLEOTIDE SEQUENCE [LARGE SCALE GENOMIC DNA]</scope>
</reference>
<protein>
    <submittedName>
        <fullName evidence="1">Uncharacterized protein</fullName>
    </submittedName>
</protein>
<evidence type="ECO:0000313" key="1">
    <source>
        <dbReference type="EMBL" id="CAK9081497.1"/>
    </source>
</evidence>
<sequence length="122" mass="13922">MFVFLNAAENKCALRQMGFTFHSGDATVDIACKLRDAFLCERFAGRWKVGGISDANILQAMKSQRCLPQDAVNLSKEDMFEAMKTFARVHRLQEKRTYNGLALNILQHINRTDPKRRSNVTI</sequence>
<accession>A0ABP0Q195</accession>
<keyword evidence="2" id="KW-1185">Reference proteome</keyword>
<organism evidence="1 2">
    <name type="scientific">Durusdinium trenchii</name>
    <dbReference type="NCBI Taxonomy" id="1381693"/>
    <lineage>
        <taxon>Eukaryota</taxon>
        <taxon>Sar</taxon>
        <taxon>Alveolata</taxon>
        <taxon>Dinophyceae</taxon>
        <taxon>Suessiales</taxon>
        <taxon>Symbiodiniaceae</taxon>
        <taxon>Durusdinium</taxon>
    </lineage>
</organism>
<dbReference type="EMBL" id="CAXAMM010038851">
    <property type="protein sequence ID" value="CAK9081497.1"/>
    <property type="molecule type" value="Genomic_DNA"/>
</dbReference>
<gene>
    <name evidence="1" type="ORF">SCF082_LOCUS38778</name>
</gene>
<proteinExistence type="predicted"/>